<dbReference type="Pfam" id="PF01171">
    <property type="entry name" value="ATP_bind_3"/>
    <property type="match status" value="1"/>
</dbReference>
<gene>
    <name evidence="6" type="primary">NCS6</name>
    <name evidence="6" type="synonym">CTU1</name>
    <name evidence="10" type="ORF">BDW47DRAFT_115117</name>
</gene>
<dbReference type="InterPro" id="IPR011063">
    <property type="entry name" value="TilS/TtcA_N"/>
</dbReference>
<proteinExistence type="inferred from homology"/>
<comment type="function">
    <text evidence="6">Plays a central role in 2-thiolation of mcm(5)S(2)U at tRNA wobble positions of tRNA(Lys), tRNA(Glu) and tRNA(Gln). Directly binds tRNAs and probably acts by catalyzing adenylation of tRNAs, an intermediate required for 2-thiolation. It is unclear whether it acts as a sulfurtransferase that transfers sulfur from thiocarboxylated URM1 onto the uridine of tRNAs at wobble position. Prior mcm(5) tRNA modification by the elongator complex is required for 2-thiolation. May also be involved in protein urmylation.</text>
</comment>
<feature type="domain" description="tRNA(Ile)-lysidine/2-thiocytidine synthase N-terminal" evidence="8">
    <location>
        <begin position="221"/>
        <end position="400"/>
    </location>
</feature>
<accession>A0A2I2FMR5</accession>
<dbReference type="Pfam" id="PF04622">
    <property type="entry name" value="ERG2_Sigma1R"/>
    <property type="match status" value="1"/>
</dbReference>
<dbReference type="CDD" id="cd01713">
    <property type="entry name" value="CTU1-like"/>
    <property type="match status" value="1"/>
</dbReference>
<evidence type="ECO:0000256" key="6">
    <source>
        <dbReference type="HAMAP-Rule" id="MF_03053"/>
    </source>
</evidence>
<keyword evidence="4 6" id="KW-0819">tRNA processing</keyword>
<dbReference type="Proteomes" id="UP000234585">
    <property type="component" value="Unassembled WGS sequence"/>
</dbReference>
<evidence type="ECO:0000256" key="5">
    <source>
        <dbReference type="ARBA" id="ARBA00022884"/>
    </source>
</evidence>
<dbReference type="SUPFAM" id="SSF52402">
    <property type="entry name" value="Adenine nucleotide alpha hydrolases-like"/>
    <property type="match status" value="1"/>
</dbReference>
<comment type="pathway">
    <text evidence="6">tRNA modification; 5-methoxycarbonylmethyl-2-thiouridine-tRNA biosynthesis.</text>
</comment>
<dbReference type="UniPathway" id="UPA00988"/>
<comment type="similarity">
    <text evidence="6">Belongs to the TtcA family. CTU1/NCS6/ATPBD3 subfamily.</text>
</comment>
<name>A0A2I2FMR5_ASPCN</name>
<dbReference type="InterPro" id="IPR056369">
    <property type="entry name" value="CTU1-like_ATP-bd"/>
</dbReference>
<evidence type="ECO:0000256" key="7">
    <source>
        <dbReference type="SAM" id="MobiDB-lite"/>
    </source>
</evidence>
<dbReference type="Pfam" id="PF16503">
    <property type="entry name" value="zn-ribbon_14"/>
    <property type="match status" value="1"/>
</dbReference>
<evidence type="ECO:0000313" key="11">
    <source>
        <dbReference type="Proteomes" id="UP000234585"/>
    </source>
</evidence>
<dbReference type="OrthoDB" id="198857at2759"/>
<keyword evidence="2 6" id="KW-0820">tRNA-binding</keyword>
<keyword evidence="1 6" id="KW-0963">Cytoplasm</keyword>
<dbReference type="UniPathway" id="UPA00768"/>
<organism evidence="10 11">
    <name type="scientific">Aspergillus candidus</name>
    <dbReference type="NCBI Taxonomy" id="41067"/>
    <lineage>
        <taxon>Eukaryota</taxon>
        <taxon>Fungi</taxon>
        <taxon>Dikarya</taxon>
        <taxon>Ascomycota</taxon>
        <taxon>Pezizomycotina</taxon>
        <taxon>Eurotiomycetes</taxon>
        <taxon>Eurotiomycetidae</taxon>
        <taxon>Eurotiales</taxon>
        <taxon>Aspergillaceae</taxon>
        <taxon>Aspergillus</taxon>
        <taxon>Aspergillus subgen. Circumdati</taxon>
    </lineage>
</organism>
<keyword evidence="11" id="KW-1185">Reference proteome</keyword>
<dbReference type="HAMAP" id="MF_03053">
    <property type="entry name" value="CTU1"/>
    <property type="match status" value="1"/>
</dbReference>
<dbReference type="STRING" id="41067.A0A2I2FMR5"/>
<feature type="domain" description="Cytoplasmic tRNA 2-thiolation protein 1 C-terminal" evidence="9">
    <location>
        <begin position="520"/>
        <end position="551"/>
    </location>
</feature>
<evidence type="ECO:0000256" key="4">
    <source>
        <dbReference type="ARBA" id="ARBA00022694"/>
    </source>
</evidence>
<keyword evidence="3 6" id="KW-0808">Transferase</keyword>
<dbReference type="GO" id="GO:0016779">
    <property type="term" value="F:nucleotidyltransferase activity"/>
    <property type="evidence" value="ECO:0007669"/>
    <property type="project" value="UniProtKB-UniRule"/>
</dbReference>
<dbReference type="GO" id="GO:0002143">
    <property type="term" value="P:tRNA wobble position uridine thiolation"/>
    <property type="evidence" value="ECO:0007669"/>
    <property type="project" value="TreeGrafter"/>
</dbReference>
<evidence type="ECO:0000256" key="1">
    <source>
        <dbReference type="ARBA" id="ARBA00022490"/>
    </source>
</evidence>
<evidence type="ECO:0000256" key="2">
    <source>
        <dbReference type="ARBA" id="ARBA00022555"/>
    </source>
</evidence>
<dbReference type="GO" id="GO:0000049">
    <property type="term" value="F:tRNA binding"/>
    <property type="evidence" value="ECO:0007669"/>
    <property type="project" value="UniProtKB-UniRule"/>
</dbReference>
<dbReference type="GO" id="GO:0016126">
    <property type="term" value="P:sterol biosynthetic process"/>
    <property type="evidence" value="ECO:0007669"/>
    <property type="project" value="UniProtKB-UniPathway"/>
</dbReference>
<dbReference type="InterPro" id="IPR032442">
    <property type="entry name" value="CTU1_C"/>
</dbReference>
<dbReference type="PANTHER" id="PTHR11807:SF12">
    <property type="entry name" value="CYTOPLASMIC TRNA 2-THIOLATION PROTEIN 1"/>
    <property type="match status" value="1"/>
</dbReference>
<protein>
    <recommendedName>
        <fullName evidence="6">Cytoplasmic tRNA 2-thiolation protein 1</fullName>
        <ecNumber evidence="6">2.7.7.-</ecNumber>
    </recommendedName>
    <alternativeName>
        <fullName evidence="6">Cytoplasmic tRNA adenylyltransferase 1</fullName>
    </alternativeName>
</protein>
<dbReference type="InterPro" id="IPR014729">
    <property type="entry name" value="Rossmann-like_a/b/a_fold"/>
</dbReference>
<sequence length="575" mass="63365">MRGLTFLVTLVALLTGFYRYFDSRLDQFYVFDPSNLHELSQRAIAAHGNDTRAVVDFIVTELDEKVPGSNLNRDEEWVFNNAGGAMGAMYIIHASITEYLIVFGTSIGTEGHTGRHTADDYFNILQGTQLAFVPGSYEAEVYPQGSVHHLQRGQVKQYKMDESCFALEYARGWIPPMLFFGYADTFSSTLDFPTLWATTRITAQVHETITTTQLFQRGERIAIGASGGKDSTVLAAVLKTLNERYDYGLSLCLLSIDEGIRGYRDDSLETVKRNAQQYAMPLEIVGYGELYGWTMDQVVAQVGKKGNCTYCGVFRRQALDRGAARLGISHVVTGHNADDVAETVMMNLLRGDLPRLSRGTSIVTDSAASEVKRSKPLKYAYEKEIVLYAHHRRLDYFSTECIYSPEAFRGSARSLIKDLEKIRPSSILDIVRSGEDLAGLVPAEVKGTGPVGGGGGGGGCGSQNGRTSGGEMAEMERRLAGDEAAAAAGQETEIRLPVRTPGRKNKQAKDQPKVKTQTMGKCERCGYISSQKVCKACSLLEGLNKNRPRMAIDVDMEDEESSTTLMRQMERVELG</sequence>
<dbReference type="PANTHER" id="PTHR11807">
    <property type="entry name" value="ATPASES OF THE PP SUPERFAMILY-RELATED"/>
    <property type="match status" value="1"/>
</dbReference>
<dbReference type="GO" id="GO:0005739">
    <property type="term" value="C:mitochondrion"/>
    <property type="evidence" value="ECO:0007669"/>
    <property type="project" value="TreeGrafter"/>
</dbReference>
<evidence type="ECO:0000259" key="9">
    <source>
        <dbReference type="Pfam" id="PF16503"/>
    </source>
</evidence>
<dbReference type="EMBL" id="KZ559119">
    <property type="protein sequence ID" value="PLB41887.1"/>
    <property type="molecule type" value="Genomic_DNA"/>
</dbReference>
<dbReference type="Gene3D" id="3.40.50.620">
    <property type="entry name" value="HUPs"/>
    <property type="match status" value="1"/>
</dbReference>
<evidence type="ECO:0000256" key="3">
    <source>
        <dbReference type="ARBA" id="ARBA00022679"/>
    </source>
</evidence>
<evidence type="ECO:0000259" key="8">
    <source>
        <dbReference type="Pfam" id="PF01171"/>
    </source>
</evidence>
<dbReference type="InterPro" id="IPR000541">
    <property type="entry name" value="Ncs6/Tuc1/Ctu1"/>
</dbReference>
<dbReference type="GO" id="GO:0032447">
    <property type="term" value="P:protein urmylation"/>
    <property type="evidence" value="ECO:0007669"/>
    <property type="project" value="UniProtKB-UniRule"/>
</dbReference>
<dbReference type="AlphaFoldDB" id="A0A2I2FMR5"/>
<dbReference type="InterPro" id="IPR006716">
    <property type="entry name" value="ERG2_sigma1_rcpt-like"/>
</dbReference>
<evidence type="ECO:0000313" key="10">
    <source>
        <dbReference type="EMBL" id="PLB41887.1"/>
    </source>
</evidence>
<dbReference type="EC" id="2.7.7.-" evidence="6"/>
<comment type="subcellular location">
    <subcellularLocation>
        <location evidence="6">Cytoplasm</location>
    </subcellularLocation>
</comment>
<feature type="region of interest" description="Disordered" evidence="7">
    <location>
        <begin position="449"/>
        <end position="469"/>
    </location>
</feature>
<keyword evidence="5 6" id="KW-0694">RNA-binding</keyword>
<keyword evidence="10" id="KW-0675">Receptor</keyword>
<dbReference type="GO" id="GO:0002144">
    <property type="term" value="C:cytosolic tRNA wobble base thiouridylase complex"/>
    <property type="evidence" value="ECO:0007669"/>
    <property type="project" value="TreeGrafter"/>
</dbReference>
<reference evidence="10 11" key="1">
    <citation type="submission" date="2017-12" db="EMBL/GenBank/DDBJ databases">
        <authorList>
            <consortium name="DOE Joint Genome Institute"/>
            <person name="Haridas S."/>
            <person name="Kjaerbolling I."/>
            <person name="Vesth T.C."/>
            <person name="Frisvad J.C."/>
            <person name="Nybo J.L."/>
            <person name="Theobald S."/>
            <person name="Kuo A."/>
            <person name="Bowyer P."/>
            <person name="Matsuda Y."/>
            <person name="Mondo S."/>
            <person name="Lyhne E.K."/>
            <person name="Kogle M.E."/>
            <person name="Clum A."/>
            <person name="Lipzen A."/>
            <person name="Salamov A."/>
            <person name="Ngan C.Y."/>
            <person name="Daum C."/>
            <person name="Chiniquy J."/>
            <person name="Barry K."/>
            <person name="LaButti K."/>
            <person name="Simmons B.A."/>
            <person name="Magnuson J.K."/>
            <person name="Mortensen U.H."/>
            <person name="Larsen T.O."/>
            <person name="Grigoriev I.V."/>
            <person name="Baker S.E."/>
            <person name="Andersen M.R."/>
            <person name="Nordberg H.P."/>
            <person name="Cantor M.N."/>
            <person name="Hua S.X."/>
        </authorList>
    </citation>
    <scope>NUCLEOTIDE SEQUENCE [LARGE SCALE GENOMIC DNA]</scope>
    <source>
        <strain evidence="10 11">CBS 102.13</strain>
    </source>
</reference>
<feature type="compositionally biased region" description="Gly residues" evidence="7">
    <location>
        <begin position="449"/>
        <end position="462"/>
    </location>
</feature>